<evidence type="ECO:0000313" key="2">
    <source>
        <dbReference type="Proteomes" id="UP001347796"/>
    </source>
</evidence>
<evidence type="ECO:0000313" key="1">
    <source>
        <dbReference type="EMBL" id="KAK6196384.1"/>
    </source>
</evidence>
<dbReference type="AlphaFoldDB" id="A0AAN8KEX4"/>
<accession>A0AAN8KEX4</accession>
<gene>
    <name evidence="1" type="ORF">SNE40_001619</name>
</gene>
<sequence>MWTNVQGAELPENKWMPNHFVVGLLLRTHDEDGIIEEMVSDDEEMESNTDEFDEMVSVISVEQQPDYSKPK</sequence>
<keyword evidence="2" id="KW-1185">Reference proteome</keyword>
<name>A0AAN8KEX4_PATCE</name>
<comment type="caution">
    <text evidence="1">The sequence shown here is derived from an EMBL/GenBank/DDBJ whole genome shotgun (WGS) entry which is preliminary data.</text>
</comment>
<dbReference type="Proteomes" id="UP001347796">
    <property type="component" value="Unassembled WGS sequence"/>
</dbReference>
<reference evidence="1 2" key="1">
    <citation type="submission" date="2024-01" db="EMBL/GenBank/DDBJ databases">
        <title>The genome of the rayed Mediterranean limpet Patella caerulea (Linnaeus, 1758).</title>
        <authorList>
            <person name="Anh-Thu Weber A."/>
            <person name="Halstead-Nussloch G."/>
        </authorList>
    </citation>
    <scope>NUCLEOTIDE SEQUENCE [LARGE SCALE GENOMIC DNA]</scope>
    <source>
        <strain evidence="1">AATW-2023a</strain>
        <tissue evidence="1">Whole specimen</tissue>
    </source>
</reference>
<proteinExistence type="predicted"/>
<organism evidence="1 2">
    <name type="scientific">Patella caerulea</name>
    <name type="common">Rayed Mediterranean limpet</name>
    <dbReference type="NCBI Taxonomy" id="87958"/>
    <lineage>
        <taxon>Eukaryota</taxon>
        <taxon>Metazoa</taxon>
        <taxon>Spiralia</taxon>
        <taxon>Lophotrochozoa</taxon>
        <taxon>Mollusca</taxon>
        <taxon>Gastropoda</taxon>
        <taxon>Patellogastropoda</taxon>
        <taxon>Patelloidea</taxon>
        <taxon>Patellidae</taxon>
        <taxon>Patella</taxon>
    </lineage>
</organism>
<dbReference type="EMBL" id="JAZGQO010000001">
    <property type="protein sequence ID" value="KAK6196384.1"/>
    <property type="molecule type" value="Genomic_DNA"/>
</dbReference>
<protein>
    <submittedName>
        <fullName evidence="1">Uncharacterized protein</fullName>
    </submittedName>
</protein>